<accession>A0ACC1YN25</accession>
<protein>
    <submittedName>
        <fullName evidence="1">Nucleoside phosphatase GDA1/CD39</fullName>
    </submittedName>
</protein>
<keyword evidence="2" id="KW-1185">Reference proteome</keyword>
<sequence length="515" mass="58259">MEFSNLQSRVSSPYIPPHRTQLHPRMHSFSPAPSHPNSKLTNKRNKLLILLAPLLIIPFLYYLFSNAQQVHQSAKFAEPNVLHFYGIVIDSAPSVARVRVFKFVGEGQTPFVDSMRERGDVDRTIGLLIGFAKIRVPKKEWENTKVQLLVNGEVRDGVLEKCRRVLRASGFAFKDSWARVIEGEDKGMYAWIATNYALGTLGGEPDATVGIVELGGASLKVTFATRELAPEKSSKVIRFTGVNYNLYTQSLPEFGQDAAWKSVHEPQNSTFLKSFSSSGRGIIDNPCIPKGYELTSDMSNLKLLMSRPAGNFSACRFEALALLKRRQDNCLQAPCQILSSFFSEIEGKPVSPDNFFYTSELFGLAPRASLSELEVFGRHYCNNDWDKLKNQHHDVDDLDLLRYCFFSAYTVALLHDSLGIPMHDKRIGFVNQTESTPLDWTLGAFIFQSMQEPPELEHKNQDRIVGNESVTYFSLFAFLLIAILAAIFVLQWRKPQLKTIYDLEKGRYIVTRVPR</sequence>
<evidence type="ECO:0000313" key="1">
    <source>
        <dbReference type="EMBL" id="KAJ4724592.1"/>
    </source>
</evidence>
<organism evidence="1 2">
    <name type="scientific">Melia azedarach</name>
    <name type="common">Chinaberry tree</name>
    <dbReference type="NCBI Taxonomy" id="155640"/>
    <lineage>
        <taxon>Eukaryota</taxon>
        <taxon>Viridiplantae</taxon>
        <taxon>Streptophyta</taxon>
        <taxon>Embryophyta</taxon>
        <taxon>Tracheophyta</taxon>
        <taxon>Spermatophyta</taxon>
        <taxon>Magnoliopsida</taxon>
        <taxon>eudicotyledons</taxon>
        <taxon>Gunneridae</taxon>
        <taxon>Pentapetalae</taxon>
        <taxon>rosids</taxon>
        <taxon>malvids</taxon>
        <taxon>Sapindales</taxon>
        <taxon>Meliaceae</taxon>
        <taxon>Melia</taxon>
    </lineage>
</organism>
<comment type="caution">
    <text evidence="1">The sequence shown here is derived from an EMBL/GenBank/DDBJ whole genome shotgun (WGS) entry which is preliminary data.</text>
</comment>
<dbReference type="EMBL" id="CM051395">
    <property type="protein sequence ID" value="KAJ4724592.1"/>
    <property type="molecule type" value="Genomic_DNA"/>
</dbReference>
<reference evidence="1 2" key="1">
    <citation type="journal article" date="2023" name="Science">
        <title>Complex scaffold remodeling in plant triterpene biosynthesis.</title>
        <authorList>
            <person name="De La Pena R."/>
            <person name="Hodgson H."/>
            <person name="Liu J.C."/>
            <person name="Stephenson M.J."/>
            <person name="Martin A.C."/>
            <person name="Owen C."/>
            <person name="Harkess A."/>
            <person name="Leebens-Mack J."/>
            <person name="Jimenez L.E."/>
            <person name="Osbourn A."/>
            <person name="Sattely E.S."/>
        </authorList>
    </citation>
    <scope>NUCLEOTIDE SEQUENCE [LARGE SCALE GENOMIC DNA]</scope>
    <source>
        <strain evidence="2">cv. JPN11</strain>
        <tissue evidence="1">Leaf</tissue>
    </source>
</reference>
<evidence type="ECO:0000313" key="2">
    <source>
        <dbReference type="Proteomes" id="UP001164539"/>
    </source>
</evidence>
<dbReference type="Proteomes" id="UP001164539">
    <property type="component" value="Chromosome 2"/>
</dbReference>
<name>A0ACC1YN25_MELAZ</name>
<proteinExistence type="predicted"/>
<gene>
    <name evidence="1" type="ORF">OWV82_003564</name>
</gene>